<protein>
    <submittedName>
        <fullName evidence="6">E3 ISG15-protein ligase HERC5-like protein</fullName>
    </submittedName>
</protein>
<dbReference type="Proteomes" id="UP000194236">
    <property type="component" value="Unassembled WGS sequence"/>
</dbReference>
<dbReference type="GO" id="GO:0016874">
    <property type="term" value="F:ligase activity"/>
    <property type="evidence" value="ECO:0007669"/>
    <property type="project" value="UniProtKB-KW"/>
</dbReference>
<dbReference type="PANTHER" id="PTHR45982:SF1">
    <property type="entry name" value="REGULATOR OF CHROMOSOME CONDENSATION"/>
    <property type="match status" value="1"/>
</dbReference>
<evidence type="ECO:0000256" key="4">
    <source>
        <dbReference type="SAM" id="MobiDB-lite"/>
    </source>
</evidence>
<feature type="repeat" description="RCC1" evidence="3">
    <location>
        <begin position="243"/>
        <end position="293"/>
    </location>
</feature>
<keyword evidence="7" id="KW-1185">Reference proteome</keyword>
<dbReference type="InterPro" id="IPR058923">
    <property type="entry name" value="RCC1-like_dom"/>
</dbReference>
<evidence type="ECO:0000313" key="6">
    <source>
        <dbReference type="EMBL" id="OTF80560.1"/>
    </source>
</evidence>
<dbReference type="Gene3D" id="2.130.10.30">
    <property type="entry name" value="Regulator of chromosome condensation 1/beta-lactamase-inhibitor protein II"/>
    <property type="match status" value="2"/>
</dbReference>
<keyword evidence="2" id="KW-0677">Repeat</keyword>
<evidence type="ECO:0000313" key="7">
    <source>
        <dbReference type="Proteomes" id="UP000194236"/>
    </source>
</evidence>
<dbReference type="OrthoDB" id="10256179at2759"/>
<comment type="caution">
    <text evidence="6">The sequence shown here is derived from an EMBL/GenBank/DDBJ whole genome shotgun (WGS) entry which is preliminary data.</text>
</comment>
<dbReference type="PANTHER" id="PTHR45982">
    <property type="entry name" value="REGULATOR OF CHROMOSOME CONDENSATION"/>
    <property type="match status" value="1"/>
</dbReference>
<dbReference type="PROSITE" id="PS00626">
    <property type="entry name" value="RCC1_2"/>
    <property type="match status" value="1"/>
</dbReference>
<dbReference type="PROSITE" id="PS50012">
    <property type="entry name" value="RCC1_3"/>
    <property type="match status" value="4"/>
</dbReference>
<evidence type="ECO:0000256" key="2">
    <source>
        <dbReference type="ARBA" id="ARBA00022737"/>
    </source>
</evidence>
<organism evidence="6 7">
    <name type="scientific">Euroglyphus maynei</name>
    <name type="common">Mayne's house dust mite</name>
    <dbReference type="NCBI Taxonomy" id="6958"/>
    <lineage>
        <taxon>Eukaryota</taxon>
        <taxon>Metazoa</taxon>
        <taxon>Ecdysozoa</taxon>
        <taxon>Arthropoda</taxon>
        <taxon>Chelicerata</taxon>
        <taxon>Arachnida</taxon>
        <taxon>Acari</taxon>
        <taxon>Acariformes</taxon>
        <taxon>Sarcoptiformes</taxon>
        <taxon>Astigmata</taxon>
        <taxon>Psoroptidia</taxon>
        <taxon>Analgoidea</taxon>
        <taxon>Pyroglyphidae</taxon>
        <taxon>Pyroglyphinae</taxon>
        <taxon>Euroglyphus</taxon>
    </lineage>
</organism>
<evidence type="ECO:0000256" key="3">
    <source>
        <dbReference type="PROSITE-ProRule" id="PRU00235"/>
    </source>
</evidence>
<dbReference type="InterPro" id="IPR009091">
    <property type="entry name" value="RCC1/BLIP-II"/>
</dbReference>
<dbReference type="SUPFAM" id="SSF50985">
    <property type="entry name" value="RCC1/BLIP-II"/>
    <property type="match status" value="1"/>
</dbReference>
<dbReference type="EMBL" id="MUJZ01017713">
    <property type="protein sequence ID" value="OTF80560.1"/>
    <property type="molecule type" value="Genomic_DNA"/>
</dbReference>
<feature type="domain" description="RCC1-like" evidence="5">
    <location>
        <begin position="58"/>
        <end position="368"/>
    </location>
</feature>
<feature type="non-terminal residue" evidence="6">
    <location>
        <position position="642"/>
    </location>
</feature>
<name>A0A1Y3BHZ4_EURMA</name>
<keyword evidence="6" id="KW-0436">Ligase</keyword>
<dbReference type="InterPro" id="IPR000408">
    <property type="entry name" value="Reg_chr_condens"/>
</dbReference>
<dbReference type="PRINTS" id="PR00633">
    <property type="entry name" value="RCCNDNSATION"/>
</dbReference>
<feature type="repeat" description="RCC1" evidence="3">
    <location>
        <begin position="117"/>
        <end position="170"/>
    </location>
</feature>
<feature type="region of interest" description="Disordered" evidence="4">
    <location>
        <begin position="504"/>
        <end position="528"/>
    </location>
</feature>
<gene>
    <name evidence="6" type="ORF">BLA29_002791</name>
</gene>
<dbReference type="InterPro" id="IPR051553">
    <property type="entry name" value="Ran_GTPase-activating"/>
</dbReference>
<sequence>MAKKSTNKEPQQQHSEYEKFNFITKQLRIDDPSRIKLMTKIYNRDTTSSKEKHHLSIIWMTNDNKCFAYGNNKSGCLGINESITVTYGKPALIREISENIIKLCSGQHFVLALTDNGRCYSWGDNRFGQLGKSVSRSNSNTNRPTLIDSIKDPIVDIACGLLHSLILTVTNHLYSFGSNLTGSVGNGTTFHQTKPVRLTDFTKTPSFGGVDFVGIACGGWHSAAVNLKVSNCNRFVNCFVNKGEIFVWGWNSNGQCGQDALKTNVLSPTKLKINAPIKSVCCGQSHTLMLTYDGKVYAMGSNQRNQCGSINAEINCTKPVLVPIDEPIEQIGAWAKSDISIAKSMLMNGKFFIWGSMKQNETLSNHQSDNNGQQKNLIHKISLCSFGILSPKYQTMNQILAYFDKFSITDDHKLLRSRYQLNFPFERILIQHNNDNDTMNNKLLETFNNQNDCDTAIGFVDASPSSSPGQQKFNSERIIYAQQLLLERLNNFFQRLPKSWIIDAESKTSTPSPPPTEEESTDQPQSLSGDIFATDGIRMTKFIQTLNRQRKRFNLLILDRNLVNERAMYAYIMFQYSSQRFLIIAKQDLIELIRIAELMDDKLLMDCCLNYIVNKCPDRMEQLCSLFSQSIRLELTSVMDFC</sequence>
<dbReference type="Pfam" id="PF25390">
    <property type="entry name" value="WD40_RLD"/>
    <property type="match status" value="1"/>
</dbReference>
<accession>A0A1Y3BHZ4</accession>
<keyword evidence="1" id="KW-0344">Guanine-nucleotide releasing factor</keyword>
<evidence type="ECO:0000256" key="1">
    <source>
        <dbReference type="ARBA" id="ARBA00022658"/>
    </source>
</evidence>
<evidence type="ECO:0000259" key="5">
    <source>
        <dbReference type="Pfam" id="PF25390"/>
    </source>
</evidence>
<feature type="repeat" description="RCC1" evidence="3">
    <location>
        <begin position="64"/>
        <end position="116"/>
    </location>
</feature>
<feature type="repeat" description="RCC1" evidence="3">
    <location>
        <begin position="171"/>
        <end position="228"/>
    </location>
</feature>
<dbReference type="AlphaFoldDB" id="A0A1Y3BHZ4"/>
<proteinExistence type="predicted"/>
<reference evidence="6 7" key="1">
    <citation type="submission" date="2017-03" db="EMBL/GenBank/DDBJ databases">
        <title>Genome Survey of Euroglyphus maynei.</title>
        <authorList>
            <person name="Arlian L.G."/>
            <person name="Morgan M.S."/>
            <person name="Rider S.D."/>
        </authorList>
    </citation>
    <scope>NUCLEOTIDE SEQUENCE [LARGE SCALE GENOMIC DNA]</scope>
    <source>
        <strain evidence="6">Arlian Lab</strain>
        <tissue evidence="6">Whole body</tissue>
    </source>
</reference>